<protein>
    <submittedName>
        <fullName evidence="1">Uncharacterized protein</fullName>
    </submittedName>
</protein>
<comment type="caution">
    <text evidence="1">The sequence shown here is derived from an EMBL/GenBank/DDBJ whole genome shotgun (WGS) entry which is preliminary data.</text>
</comment>
<name>A0A8J6E8X1_9EUKA</name>
<keyword evidence="2" id="KW-1185">Reference proteome</keyword>
<reference evidence="1" key="1">
    <citation type="submission" date="2021-05" db="EMBL/GenBank/DDBJ databases">
        <title>A free-living protist that lacks canonical eukaryotic 1 DNA replication and segregation systems.</title>
        <authorList>
            <person name="Salas-Leiva D.E."/>
            <person name="Tromer E.C."/>
            <person name="Curtis B.A."/>
            <person name="Jerlstrom-Hultqvist J."/>
            <person name="Kolisko M."/>
            <person name="Yi Z."/>
            <person name="Salas-Leiva J.S."/>
            <person name="Gallot-Lavallee L."/>
            <person name="Kops G.J.P.L."/>
            <person name="Archibald J.M."/>
            <person name="Simpson A.G.B."/>
            <person name="Roger A.J."/>
        </authorList>
    </citation>
    <scope>NUCLEOTIDE SEQUENCE</scope>
    <source>
        <strain evidence="1">BICM</strain>
    </source>
</reference>
<evidence type="ECO:0000313" key="1">
    <source>
        <dbReference type="EMBL" id="KAG9392515.1"/>
    </source>
</evidence>
<dbReference type="AlphaFoldDB" id="A0A8J6E8X1"/>
<sequence>MRNAFFLSASSVNGVKTSFDALRAFFVSGYAIIHHKRVHYEPLLANDLVSAATSLNGATFGPTGTNYIIILDFEAAGYAVDHHHHGAARCFPVEAGATLLRKGVEPGTDIPMWDIEGIHWGPIDVDFPANLMRSALVQSCTIHGCPPFSFKIHPEANGHPYHFPSPRAWLQQLANIMRQLPTCVLVAKDPRMENAVIHSHAAPEDLSTLGRVHDLAELESIDRRLFAGMASYIETSSKSYEAMTRSNFVITTRHQGDWAWFNPLEALRDIAAERLACHSPATLEESFITPVQVQEGDISFANLLTALEVFWQAPPASQLPQSVAELMTMRAPPAYNTGNNIVRSYRAPRFWFLVPREGNHPRLRRVRPSVSRSAKPDFLANVERAREQRRPLRVLLPPGASLPLLSDNEMDAGTGR</sequence>
<dbReference type="Proteomes" id="UP000717585">
    <property type="component" value="Unassembled WGS sequence"/>
</dbReference>
<evidence type="ECO:0000313" key="2">
    <source>
        <dbReference type="Proteomes" id="UP000717585"/>
    </source>
</evidence>
<accession>A0A8J6E8X1</accession>
<proteinExistence type="predicted"/>
<dbReference type="EMBL" id="JAHDYR010000038">
    <property type="protein sequence ID" value="KAG9392515.1"/>
    <property type="molecule type" value="Genomic_DNA"/>
</dbReference>
<organism evidence="1 2">
    <name type="scientific">Carpediemonas membranifera</name>
    <dbReference type="NCBI Taxonomy" id="201153"/>
    <lineage>
        <taxon>Eukaryota</taxon>
        <taxon>Metamonada</taxon>
        <taxon>Carpediemonas-like organisms</taxon>
        <taxon>Carpediemonas</taxon>
    </lineage>
</organism>
<gene>
    <name evidence="1" type="ORF">J8273_5519</name>
</gene>